<dbReference type="Proteomes" id="UP000002457">
    <property type="component" value="Chromosome"/>
</dbReference>
<dbReference type="RefSeq" id="WP_012618407.1">
    <property type="nucleotide sequence ID" value="NC_011832.1"/>
</dbReference>
<feature type="transmembrane region" description="Helical" evidence="7">
    <location>
        <begin position="115"/>
        <end position="135"/>
    </location>
</feature>
<dbReference type="CDD" id="cd17321">
    <property type="entry name" value="MFS_MMR_MDR_like"/>
    <property type="match status" value="1"/>
</dbReference>
<keyword evidence="3" id="KW-1003">Cell membrane</keyword>
<feature type="transmembrane region" description="Helical" evidence="7">
    <location>
        <begin position="232"/>
        <end position="251"/>
    </location>
</feature>
<keyword evidence="4 7" id="KW-0812">Transmembrane</keyword>
<evidence type="ECO:0000313" key="10">
    <source>
        <dbReference type="Proteomes" id="UP000002457"/>
    </source>
</evidence>
<keyword evidence="5 7" id="KW-1133">Transmembrane helix</keyword>
<evidence type="ECO:0000313" key="9">
    <source>
        <dbReference type="EMBL" id="ACL17088.1"/>
    </source>
</evidence>
<keyword evidence="10" id="KW-1185">Reference proteome</keyword>
<dbReference type="AlphaFoldDB" id="B8GK17"/>
<comment type="subcellular location">
    <subcellularLocation>
        <location evidence="1">Cell membrane</location>
        <topology evidence="1">Multi-pass membrane protein</topology>
    </subcellularLocation>
</comment>
<evidence type="ECO:0000256" key="5">
    <source>
        <dbReference type="ARBA" id="ARBA00022989"/>
    </source>
</evidence>
<feature type="transmembrane region" description="Helical" evidence="7">
    <location>
        <begin position="309"/>
        <end position="330"/>
    </location>
</feature>
<feature type="transmembrane region" description="Helical" evidence="7">
    <location>
        <begin position="18"/>
        <end position="40"/>
    </location>
</feature>
<dbReference type="Gene3D" id="1.20.1250.20">
    <property type="entry name" value="MFS general substrate transporter like domains"/>
    <property type="match status" value="1"/>
</dbReference>
<dbReference type="GeneID" id="7270327"/>
<dbReference type="OrthoDB" id="117970at2157"/>
<feature type="transmembrane region" description="Helical" evidence="7">
    <location>
        <begin position="272"/>
        <end position="297"/>
    </location>
</feature>
<dbReference type="SUPFAM" id="SSF103473">
    <property type="entry name" value="MFS general substrate transporter"/>
    <property type="match status" value="1"/>
</dbReference>
<accession>B8GK17</accession>
<evidence type="ECO:0000256" key="4">
    <source>
        <dbReference type="ARBA" id="ARBA00022692"/>
    </source>
</evidence>
<dbReference type="InterPro" id="IPR036259">
    <property type="entry name" value="MFS_trans_sf"/>
</dbReference>
<reference evidence="9 10" key="1">
    <citation type="journal article" date="2015" name="Genome Announc.">
        <title>Complete Genome Sequence of Methanosphaerula palustris E1-9CT, a Hydrogenotrophic Methanogen Isolated from a Minerotrophic Fen Peatland.</title>
        <authorList>
            <person name="Cadillo-Quiroz H."/>
            <person name="Browne P."/>
            <person name="Kyrpides N."/>
            <person name="Woyke T."/>
            <person name="Goodwin L."/>
            <person name="Detter C."/>
            <person name="Yavitt J.B."/>
            <person name="Zinder S.H."/>
        </authorList>
    </citation>
    <scope>NUCLEOTIDE SEQUENCE [LARGE SCALE GENOMIC DNA]</scope>
    <source>
        <strain evidence="10">ATCC BAA-1556 / DSM 19958 / E1-9c</strain>
    </source>
</reference>
<dbReference type="InterPro" id="IPR004638">
    <property type="entry name" value="EmrB-like"/>
</dbReference>
<dbReference type="PANTHER" id="PTHR42718:SF46">
    <property type="entry name" value="BLR6921 PROTEIN"/>
    <property type="match status" value="1"/>
</dbReference>
<dbReference type="KEGG" id="mpl:Mpal_1781"/>
<keyword evidence="2" id="KW-0813">Transport</keyword>
<keyword evidence="6 7" id="KW-0472">Membrane</keyword>
<feature type="transmembrane region" description="Helical" evidence="7">
    <location>
        <begin position="60"/>
        <end position="77"/>
    </location>
</feature>
<feature type="transmembrane region" description="Helical" evidence="7">
    <location>
        <begin position="409"/>
        <end position="430"/>
    </location>
</feature>
<feature type="domain" description="Major facilitator superfamily (MFS) profile" evidence="8">
    <location>
        <begin position="20"/>
        <end position="473"/>
    </location>
</feature>
<dbReference type="Gene3D" id="1.20.1720.10">
    <property type="entry name" value="Multidrug resistance protein D"/>
    <property type="match status" value="1"/>
</dbReference>
<feature type="transmembrane region" description="Helical" evidence="7">
    <location>
        <begin position="84"/>
        <end position="109"/>
    </location>
</feature>
<organism evidence="9 10">
    <name type="scientific">Methanosphaerula palustris (strain ATCC BAA-1556 / DSM 19958 / E1-9c)</name>
    <dbReference type="NCBI Taxonomy" id="521011"/>
    <lineage>
        <taxon>Archaea</taxon>
        <taxon>Methanobacteriati</taxon>
        <taxon>Methanobacteriota</taxon>
        <taxon>Stenosarchaea group</taxon>
        <taxon>Methanomicrobia</taxon>
        <taxon>Methanomicrobiales</taxon>
        <taxon>Methanoregulaceae</taxon>
        <taxon>Methanosphaerula</taxon>
    </lineage>
</organism>
<sequence length="483" mass="51107">MTTQPPSSSGTPAYTNRYIILIIVLTGILMAVIDGIVVSIALPTMTSYFGVDVAQSQWTITAYLITMTSLLLVFGKVSEYTGKVVLFIGGMAVFTVSSLACGLSTSLMMLIGFRVVQAIGAAMVFSISGAILFTAFPVTERGRAMGYLGATVAVGSIAGPVVGGFLAGTLGWEYIFFINVPIGVVLLLAAARYLRVDEQRNAHLNLDLPGSISLVVLMVALILTLGDLADGASLTTLPLALVFLLATGFFIRHERQAKNPLVELEIFQNPLFSLPMISMVLYFIANFMLGVIGPFYFEGVMGMEPTQVGLVYLVMPTIMVFLSPLTGWLYDRHHSPHYATIGMAVVAGALFVAGYASVRQDLTLILLAFAGVGIGSAFFQSPNNTDLMSALPPQKMGLASSVTATGRNLGMALGVSIATILISVFLRVFGNEDAVMGAPVSVLAAAVGIVAVISGLICLLAGFFSYLRARSALKVDHPTHPVH</sequence>
<evidence type="ECO:0000256" key="3">
    <source>
        <dbReference type="ARBA" id="ARBA00022475"/>
    </source>
</evidence>
<feature type="transmembrane region" description="Helical" evidence="7">
    <location>
        <begin position="206"/>
        <end position="226"/>
    </location>
</feature>
<feature type="transmembrane region" description="Helical" evidence="7">
    <location>
        <begin position="147"/>
        <end position="168"/>
    </location>
</feature>
<proteinExistence type="predicted"/>
<dbReference type="PROSITE" id="PS50850">
    <property type="entry name" value="MFS"/>
    <property type="match status" value="1"/>
</dbReference>
<dbReference type="PANTHER" id="PTHR42718">
    <property type="entry name" value="MAJOR FACILITATOR SUPERFAMILY MULTIDRUG TRANSPORTER MFSC"/>
    <property type="match status" value="1"/>
</dbReference>
<evidence type="ECO:0000256" key="6">
    <source>
        <dbReference type="ARBA" id="ARBA00023136"/>
    </source>
</evidence>
<dbReference type="InterPro" id="IPR001958">
    <property type="entry name" value="Tet-R_TetA/multi-R_MdtG-like"/>
</dbReference>
<dbReference type="HOGENOM" id="CLU_000960_28_3_2"/>
<dbReference type="Pfam" id="PF07690">
    <property type="entry name" value="MFS_1"/>
    <property type="match status" value="1"/>
</dbReference>
<protein>
    <submittedName>
        <fullName evidence="9">Drug resistance transporter, EmrB/QacA subfamily</fullName>
    </submittedName>
</protein>
<dbReference type="eggNOG" id="arCOG00143">
    <property type="taxonomic scope" value="Archaea"/>
</dbReference>
<dbReference type="PRINTS" id="PR01035">
    <property type="entry name" value="TCRTETA"/>
</dbReference>
<feature type="transmembrane region" description="Helical" evidence="7">
    <location>
        <begin position="442"/>
        <end position="467"/>
    </location>
</feature>
<dbReference type="InterPro" id="IPR020846">
    <property type="entry name" value="MFS_dom"/>
</dbReference>
<dbReference type="STRING" id="521011.Mpal_1781"/>
<evidence type="ECO:0000256" key="2">
    <source>
        <dbReference type="ARBA" id="ARBA00022448"/>
    </source>
</evidence>
<dbReference type="GO" id="GO:0022857">
    <property type="term" value="F:transmembrane transporter activity"/>
    <property type="evidence" value="ECO:0007669"/>
    <property type="project" value="InterPro"/>
</dbReference>
<dbReference type="EMBL" id="CP001338">
    <property type="protein sequence ID" value="ACL17088.1"/>
    <property type="molecule type" value="Genomic_DNA"/>
</dbReference>
<name>B8GK17_METPE</name>
<gene>
    <name evidence="9" type="ordered locus">Mpal_1781</name>
</gene>
<dbReference type="NCBIfam" id="TIGR00711">
    <property type="entry name" value="efflux_EmrB"/>
    <property type="match status" value="1"/>
</dbReference>
<feature type="transmembrane region" description="Helical" evidence="7">
    <location>
        <begin position="174"/>
        <end position="194"/>
    </location>
</feature>
<feature type="transmembrane region" description="Helical" evidence="7">
    <location>
        <begin position="362"/>
        <end position="379"/>
    </location>
</feature>
<evidence type="ECO:0000256" key="7">
    <source>
        <dbReference type="SAM" id="Phobius"/>
    </source>
</evidence>
<dbReference type="InterPro" id="IPR011701">
    <property type="entry name" value="MFS"/>
</dbReference>
<evidence type="ECO:0000259" key="8">
    <source>
        <dbReference type="PROSITE" id="PS50850"/>
    </source>
</evidence>
<evidence type="ECO:0000256" key="1">
    <source>
        <dbReference type="ARBA" id="ARBA00004651"/>
    </source>
</evidence>
<dbReference type="GO" id="GO:0005886">
    <property type="term" value="C:plasma membrane"/>
    <property type="evidence" value="ECO:0007669"/>
    <property type="project" value="UniProtKB-SubCell"/>
</dbReference>
<feature type="transmembrane region" description="Helical" evidence="7">
    <location>
        <begin position="337"/>
        <end position="356"/>
    </location>
</feature>